<protein>
    <submittedName>
        <fullName evidence="6">Putative spermidine/putrescine transport system substrate-binding protein</fullName>
    </submittedName>
</protein>
<evidence type="ECO:0000256" key="4">
    <source>
        <dbReference type="ARBA" id="ARBA00022764"/>
    </source>
</evidence>
<keyword evidence="2" id="KW-0813">Transport</keyword>
<organism evidence="6 7">
    <name type="scientific">Actinomadura madurae</name>
    <dbReference type="NCBI Taxonomy" id="1993"/>
    <lineage>
        <taxon>Bacteria</taxon>
        <taxon>Bacillati</taxon>
        <taxon>Actinomycetota</taxon>
        <taxon>Actinomycetes</taxon>
        <taxon>Streptosporangiales</taxon>
        <taxon>Thermomonosporaceae</taxon>
        <taxon>Actinomadura</taxon>
    </lineage>
</organism>
<accession>A0A1I4W7C9</accession>
<proteinExistence type="predicted"/>
<dbReference type="InterPro" id="IPR006059">
    <property type="entry name" value="SBP"/>
</dbReference>
<dbReference type="PANTHER" id="PTHR30222">
    <property type="entry name" value="SPERMIDINE/PUTRESCINE-BINDING PERIPLASMIC PROTEIN"/>
    <property type="match status" value="1"/>
</dbReference>
<dbReference type="GeneID" id="99656032"/>
<feature type="chain" id="PRO_5010158809" evidence="5">
    <location>
        <begin position="23"/>
        <end position="405"/>
    </location>
</feature>
<dbReference type="SUPFAM" id="SSF53850">
    <property type="entry name" value="Periplasmic binding protein-like II"/>
    <property type="match status" value="1"/>
</dbReference>
<dbReference type="GO" id="GO:0015846">
    <property type="term" value="P:polyamine transport"/>
    <property type="evidence" value="ECO:0007669"/>
    <property type="project" value="InterPro"/>
</dbReference>
<dbReference type="PANTHER" id="PTHR30222:SF18">
    <property type="entry name" value="BIFUNCTIONAL POLYHYDROXYBUTYRATE SYNTHASE _ ABC TRANSPORTER PERIPLASMIC BINDING PROTEIN-RELATED"/>
    <property type="match status" value="1"/>
</dbReference>
<dbReference type="InterPro" id="IPR001188">
    <property type="entry name" value="Sperm_putr-bd"/>
</dbReference>
<keyword evidence="3 5" id="KW-0732">Signal</keyword>
<reference evidence="6 7" key="1">
    <citation type="submission" date="2016-10" db="EMBL/GenBank/DDBJ databases">
        <authorList>
            <person name="de Groot N.N."/>
        </authorList>
    </citation>
    <scope>NUCLEOTIDE SEQUENCE [LARGE SCALE GENOMIC DNA]</scope>
    <source>
        <strain evidence="6 7">DSM 43067</strain>
    </source>
</reference>
<dbReference type="Pfam" id="PF13416">
    <property type="entry name" value="SBP_bac_8"/>
    <property type="match status" value="1"/>
</dbReference>
<evidence type="ECO:0000256" key="3">
    <source>
        <dbReference type="ARBA" id="ARBA00022729"/>
    </source>
</evidence>
<dbReference type="GO" id="GO:0019808">
    <property type="term" value="F:polyamine binding"/>
    <property type="evidence" value="ECO:0007669"/>
    <property type="project" value="InterPro"/>
</dbReference>
<comment type="subcellular location">
    <subcellularLocation>
        <location evidence="1">Periplasm</location>
    </subcellularLocation>
</comment>
<evidence type="ECO:0000256" key="2">
    <source>
        <dbReference type="ARBA" id="ARBA00022448"/>
    </source>
</evidence>
<dbReference type="OrthoDB" id="9813777at2"/>
<dbReference type="InParanoid" id="A0A1I4W7C9"/>
<dbReference type="EMBL" id="FOVH01000001">
    <property type="protein sequence ID" value="SFN09335.1"/>
    <property type="molecule type" value="Genomic_DNA"/>
</dbReference>
<evidence type="ECO:0000256" key="1">
    <source>
        <dbReference type="ARBA" id="ARBA00004418"/>
    </source>
</evidence>
<dbReference type="STRING" id="1993.SAMN04489713_101211"/>
<dbReference type="AlphaFoldDB" id="A0A1I4W7C9"/>
<keyword evidence="7" id="KW-1185">Reference proteome</keyword>
<name>A0A1I4W7C9_9ACTN</name>
<dbReference type="GO" id="GO:0042597">
    <property type="term" value="C:periplasmic space"/>
    <property type="evidence" value="ECO:0007669"/>
    <property type="project" value="UniProtKB-SubCell"/>
</dbReference>
<dbReference type="RefSeq" id="WP_021599366.1">
    <property type="nucleotide sequence ID" value="NZ_CP083237.1"/>
</dbReference>
<evidence type="ECO:0000256" key="5">
    <source>
        <dbReference type="SAM" id="SignalP"/>
    </source>
</evidence>
<gene>
    <name evidence="6" type="ORF">SAMN04489713_101211</name>
</gene>
<dbReference type="eggNOG" id="COG0687">
    <property type="taxonomic scope" value="Bacteria"/>
</dbReference>
<feature type="signal peptide" evidence="5">
    <location>
        <begin position="1"/>
        <end position="22"/>
    </location>
</feature>
<evidence type="ECO:0000313" key="7">
    <source>
        <dbReference type="Proteomes" id="UP000183413"/>
    </source>
</evidence>
<dbReference type="Gene3D" id="3.40.190.10">
    <property type="entry name" value="Periplasmic binding protein-like II"/>
    <property type="match status" value="2"/>
</dbReference>
<keyword evidence="4" id="KW-0574">Periplasm</keyword>
<dbReference type="Proteomes" id="UP000183413">
    <property type="component" value="Unassembled WGS sequence"/>
</dbReference>
<dbReference type="PRINTS" id="PR00909">
    <property type="entry name" value="SPERMDNBNDNG"/>
</dbReference>
<evidence type="ECO:0000313" key="6">
    <source>
        <dbReference type="EMBL" id="SFN09335.1"/>
    </source>
</evidence>
<sequence length="405" mass="43944">MRLTATARVWTAGALVAATALAAGLVSCSGDEERPAGVAKVAGTLGPGEGMLNLVALPGSVESGTTDPRVDWATPFQKRTGCKVGLKTVQTPEEMAALMRDPDRRYDGVAAPPEVAGRLIEENQVVPVNPDLVDGYKKLEPKLRKLLDRGGKHYGIPYVWGTNLLTYDTRTVPPPASWAALFDPAQARRYSGRLIMRDSPLAIAEAALYLKGERRKLKIRDPYSLTPAQLAAAGRVLAEQRPYVGEYWELPAEAVSAFAGGRAVLGQAWPYHVDVLNRASRPVQGVIPSEGATGWMDAWMIGARAQHPNCMYQWLQWTASPDVQQQVAEWTGVAPANPQACSGDRLRSGFCAAYHVGDRAYLDKIIFAHAPSKACGGKKDEDEKASCTDYAEWTRTWLTATRTKG</sequence>
<dbReference type="CDD" id="cd13588">
    <property type="entry name" value="PBP2_polyamine_1"/>
    <property type="match status" value="1"/>
</dbReference>
<dbReference type="PROSITE" id="PS51257">
    <property type="entry name" value="PROKAR_LIPOPROTEIN"/>
    <property type="match status" value="1"/>
</dbReference>